<feature type="transmembrane region" description="Helical" evidence="2">
    <location>
        <begin position="12"/>
        <end position="29"/>
    </location>
</feature>
<evidence type="ECO:0000256" key="2">
    <source>
        <dbReference type="SAM" id="Phobius"/>
    </source>
</evidence>
<dbReference type="Proteomes" id="UP000053240">
    <property type="component" value="Unassembled WGS sequence"/>
</dbReference>
<evidence type="ECO:0000313" key="4">
    <source>
        <dbReference type="Proteomes" id="UP000053240"/>
    </source>
</evidence>
<keyword evidence="2" id="KW-0472">Membrane</keyword>
<reference evidence="3 4" key="1">
    <citation type="journal article" date="2015" name="Nat. Commun.">
        <title>Outbred genome sequencing and CRISPR/Cas9 gene editing in butterflies.</title>
        <authorList>
            <person name="Li X."/>
            <person name="Fan D."/>
            <person name="Zhang W."/>
            <person name="Liu G."/>
            <person name="Zhang L."/>
            <person name="Zhao L."/>
            <person name="Fang X."/>
            <person name="Chen L."/>
            <person name="Dong Y."/>
            <person name="Chen Y."/>
            <person name="Ding Y."/>
            <person name="Zhao R."/>
            <person name="Feng M."/>
            <person name="Zhu Y."/>
            <person name="Feng Y."/>
            <person name="Jiang X."/>
            <person name="Zhu D."/>
            <person name="Xiang H."/>
            <person name="Feng X."/>
            <person name="Li S."/>
            <person name="Wang J."/>
            <person name="Zhang G."/>
            <person name="Kronforst M.R."/>
            <person name="Wang W."/>
        </authorList>
    </citation>
    <scope>NUCLEOTIDE SEQUENCE [LARGE SCALE GENOMIC DNA]</scope>
    <source>
        <strain evidence="3">Ya'a_city_454_Pm</strain>
        <tissue evidence="3">Whole body</tissue>
    </source>
</reference>
<keyword evidence="4" id="KW-1185">Reference proteome</keyword>
<keyword evidence="1" id="KW-0175">Coiled coil</keyword>
<proteinExistence type="predicted"/>
<evidence type="ECO:0000256" key="1">
    <source>
        <dbReference type="SAM" id="Coils"/>
    </source>
</evidence>
<dbReference type="AlphaFoldDB" id="A0A194QLI8"/>
<protein>
    <submittedName>
        <fullName evidence="3">Uncharacterized protein</fullName>
    </submittedName>
</protein>
<dbReference type="EMBL" id="KQ461196">
    <property type="protein sequence ID" value="KPJ06397.1"/>
    <property type="molecule type" value="Genomic_DNA"/>
</dbReference>
<sequence length="132" mass="15370">MSLRSLSKGRFLIAILIFTFFVWIAYLYLNSLQSDYNSTESGNRCMSELTSIKYQLNVVTEYKNRIDRLLTETQKAREADKGRYKDVLESCGAMKQHIAICQSQFEDLQSECKKVKEDYDKLKIDAEKIKTS</sequence>
<accession>A0A194QLI8</accession>
<evidence type="ECO:0000313" key="3">
    <source>
        <dbReference type="EMBL" id="KPJ06397.1"/>
    </source>
</evidence>
<keyword evidence="2" id="KW-1133">Transmembrane helix</keyword>
<dbReference type="InParanoid" id="A0A194QLI8"/>
<dbReference type="KEGG" id="pmac:106720033"/>
<gene>
    <name evidence="3" type="ORF">RR48_14136</name>
</gene>
<feature type="coiled-coil region" evidence="1">
    <location>
        <begin position="59"/>
        <end position="132"/>
    </location>
</feature>
<name>A0A194QLI8_PAPMA</name>
<keyword evidence="2" id="KW-0812">Transmembrane</keyword>
<organism evidence="3 4">
    <name type="scientific">Papilio machaon</name>
    <name type="common">Old World swallowtail butterfly</name>
    <dbReference type="NCBI Taxonomy" id="76193"/>
    <lineage>
        <taxon>Eukaryota</taxon>
        <taxon>Metazoa</taxon>
        <taxon>Ecdysozoa</taxon>
        <taxon>Arthropoda</taxon>
        <taxon>Hexapoda</taxon>
        <taxon>Insecta</taxon>
        <taxon>Pterygota</taxon>
        <taxon>Neoptera</taxon>
        <taxon>Endopterygota</taxon>
        <taxon>Lepidoptera</taxon>
        <taxon>Glossata</taxon>
        <taxon>Ditrysia</taxon>
        <taxon>Papilionoidea</taxon>
        <taxon>Papilionidae</taxon>
        <taxon>Papilioninae</taxon>
        <taxon>Papilio</taxon>
    </lineage>
</organism>